<dbReference type="InterPro" id="IPR050144">
    <property type="entry name" value="AAE_transporter"/>
</dbReference>
<proteinExistence type="predicted"/>
<dbReference type="InterPro" id="IPR026278">
    <property type="entry name" value="KhtT"/>
</dbReference>
<dbReference type="PROSITE" id="PS51202">
    <property type="entry name" value="RCK_C"/>
    <property type="match status" value="1"/>
</dbReference>
<dbReference type="Pfam" id="PF25991">
    <property type="entry name" value="KhtT_N"/>
    <property type="match status" value="1"/>
</dbReference>
<gene>
    <name evidence="2" type="ORF">SAMN05192554_109151</name>
</gene>
<organism evidence="2 3">
    <name type="scientific">Haloarchaeobius iranensis</name>
    <dbReference type="NCBI Taxonomy" id="996166"/>
    <lineage>
        <taxon>Archaea</taxon>
        <taxon>Methanobacteriati</taxon>
        <taxon>Methanobacteriota</taxon>
        <taxon>Stenosarchaea group</taxon>
        <taxon>Halobacteria</taxon>
        <taxon>Halobacteriales</taxon>
        <taxon>Halorubellaceae</taxon>
        <taxon>Haloarchaeobius</taxon>
    </lineage>
</organism>
<dbReference type="SUPFAM" id="SSF116726">
    <property type="entry name" value="TrkA C-terminal domain-like"/>
    <property type="match status" value="1"/>
</dbReference>
<dbReference type="Gene3D" id="3.30.70.1450">
    <property type="entry name" value="Regulator of K+ conductance, C-terminal domain"/>
    <property type="match status" value="1"/>
</dbReference>
<dbReference type="PIRSF" id="PIRSF005028">
    <property type="entry name" value="KhtT"/>
    <property type="match status" value="1"/>
</dbReference>
<dbReference type="OrthoDB" id="338309at2157"/>
<dbReference type="InterPro" id="IPR006037">
    <property type="entry name" value="RCK_C"/>
</dbReference>
<dbReference type="PANTHER" id="PTHR30445:SF8">
    <property type="entry name" value="K(+)_H(+) ANTIPORTER SUBUNIT KHTT"/>
    <property type="match status" value="1"/>
</dbReference>
<dbReference type="GO" id="GO:0006813">
    <property type="term" value="P:potassium ion transport"/>
    <property type="evidence" value="ECO:0007669"/>
    <property type="project" value="InterPro"/>
</dbReference>
<feature type="domain" description="RCK C-terminal" evidence="1">
    <location>
        <begin position="75"/>
        <end position="159"/>
    </location>
</feature>
<reference evidence="2 3" key="1">
    <citation type="submission" date="2016-10" db="EMBL/GenBank/DDBJ databases">
        <authorList>
            <person name="de Groot N.N."/>
        </authorList>
    </citation>
    <scope>NUCLEOTIDE SEQUENCE [LARGE SCALE GENOMIC DNA]</scope>
    <source>
        <strain evidence="3">EB21,IBRC-M 10013,KCTC 4048</strain>
    </source>
</reference>
<dbReference type="EMBL" id="FNIA01000009">
    <property type="protein sequence ID" value="SDM91682.1"/>
    <property type="molecule type" value="Genomic_DNA"/>
</dbReference>
<dbReference type="InterPro" id="IPR036721">
    <property type="entry name" value="RCK_C_sf"/>
</dbReference>
<keyword evidence="3" id="KW-1185">Reference proteome</keyword>
<name>A0A1G9X4P4_9EURY</name>
<dbReference type="RefSeq" id="WP_089733441.1">
    <property type="nucleotide sequence ID" value="NZ_FNIA01000009.1"/>
</dbReference>
<dbReference type="InterPro" id="IPR058776">
    <property type="entry name" value="KhtT-like_N"/>
</dbReference>
<dbReference type="PANTHER" id="PTHR30445">
    <property type="entry name" value="K(+)_H(+) ANTIPORTER SUBUNIT KHTT"/>
    <property type="match status" value="1"/>
</dbReference>
<dbReference type="GO" id="GO:0008324">
    <property type="term" value="F:monoatomic cation transmembrane transporter activity"/>
    <property type="evidence" value="ECO:0007669"/>
    <property type="project" value="InterPro"/>
</dbReference>
<dbReference type="Pfam" id="PF02080">
    <property type="entry name" value="TrkA_C"/>
    <property type="match status" value="1"/>
</dbReference>
<evidence type="ECO:0000313" key="3">
    <source>
        <dbReference type="Proteomes" id="UP000199370"/>
    </source>
</evidence>
<sequence length="159" mass="17292">MTVYETDVPGVGRKFELEVGGGARLVVLMHHDGRRELFHRADPDADSQRIADLDGETARQLGAILTGAYFQPVELDRTQVPLGEAILEWVELDEDSSVVGQTLSGCGVRNQTGVSVIAIQRGDETVPNPDPDETLAVGDILVVLGTRAEQQALREFVDR</sequence>
<protein>
    <submittedName>
        <fullName evidence="2">Potassium/proton antiporter regulatory subunit, CPA2 family</fullName>
    </submittedName>
</protein>
<accession>A0A1G9X4P4</accession>
<dbReference type="Proteomes" id="UP000199370">
    <property type="component" value="Unassembled WGS sequence"/>
</dbReference>
<evidence type="ECO:0000313" key="2">
    <source>
        <dbReference type="EMBL" id="SDM91682.1"/>
    </source>
</evidence>
<evidence type="ECO:0000259" key="1">
    <source>
        <dbReference type="PROSITE" id="PS51202"/>
    </source>
</evidence>
<dbReference type="AlphaFoldDB" id="A0A1G9X4P4"/>
<dbReference type="STRING" id="996166.SAMN05192554_109151"/>